<dbReference type="EMBL" id="UGCP01000002">
    <property type="protein sequence ID" value="STI88403.1"/>
    <property type="molecule type" value="Genomic_DNA"/>
</dbReference>
<dbReference type="InterPro" id="IPR040627">
    <property type="entry name" value="T3SS_ATPase_C"/>
</dbReference>
<name>A0A376UHJ8_ECOLX</name>
<organism evidence="2 3">
    <name type="scientific">Escherichia coli</name>
    <dbReference type="NCBI Taxonomy" id="562"/>
    <lineage>
        <taxon>Bacteria</taxon>
        <taxon>Pseudomonadati</taxon>
        <taxon>Pseudomonadota</taxon>
        <taxon>Gammaproteobacteria</taxon>
        <taxon>Enterobacterales</taxon>
        <taxon>Enterobacteriaceae</taxon>
        <taxon>Escherichia</taxon>
    </lineage>
</organism>
<protein>
    <submittedName>
        <fullName evidence="2">Translocator EscN</fullName>
    </submittedName>
</protein>
<sequence length="43" mass="4845">MGQDPEADKAIKNRKAIQSFIQQSTKDISSYEKTIESLFKVVA</sequence>
<proteinExistence type="predicted"/>
<dbReference type="AlphaFoldDB" id="A0A376UHJ8"/>
<gene>
    <name evidence="2" type="primary">escN_1</name>
    <name evidence="2" type="ORF">NCTC8622_07602</name>
</gene>
<dbReference type="Pfam" id="PF18269">
    <property type="entry name" value="T3SS_ATPase_C"/>
    <property type="match status" value="1"/>
</dbReference>
<dbReference type="Proteomes" id="UP000254079">
    <property type="component" value="Unassembled WGS sequence"/>
</dbReference>
<evidence type="ECO:0000259" key="1">
    <source>
        <dbReference type="Pfam" id="PF18269"/>
    </source>
</evidence>
<accession>A0A376UHJ8</accession>
<reference evidence="2 3" key="1">
    <citation type="submission" date="2018-06" db="EMBL/GenBank/DDBJ databases">
        <authorList>
            <consortium name="Pathogen Informatics"/>
            <person name="Doyle S."/>
        </authorList>
    </citation>
    <scope>NUCLEOTIDE SEQUENCE [LARGE SCALE GENOMIC DNA]</scope>
    <source>
        <strain evidence="2 3">NCTC8622</strain>
    </source>
</reference>
<evidence type="ECO:0000313" key="3">
    <source>
        <dbReference type="Proteomes" id="UP000254079"/>
    </source>
</evidence>
<dbReference type="Gene3D" id="1.20.1270.330">
    <property type="match status" value="1"/>
</dbReference>
<evidence type="ECO:0000313" key="2">
    <source>
        <dbReference type="EMBL" id="STI88403.1"/>
    </source>
</evidence>
<feature type="domain" description="T3SS EscN ATPase C-terminal" evidence="1">
    <location>
        <begin position="2"/>
        <end position="38"/>
    </location>
</feature>